<feature type="domain" description="UspA" evidence="2">
    <location>
        <begin position="209"/>
        <end position="286"/>
    </location>
</feature>
<dbReference type="Gene3D" id="3.40.50.620">
    <property type="entry name" value="HUPs"/>
    <property type="match status" value="2"/>
</dbReference>
<dbReference type="PANTHER" id="PTHR46268:SF6">
    <property type="entry name" value="UNIVERSAL STRESS PROTEIN UP12"/>
    <property type="match status" value="1"/>
</dbReference>
<dbReference type="EMBL" id="JTHE02000003">
    <property type="protein sequence ID" value="NEV67278.1"/>
    <property type="molecule type" value="Genomic_DNA"/>
</dbReference>
<feature type="domain" description="UspA" evidence="2">
    <location>
        <begin position="33"/>
        <end position="134"/>
    </location>
</feature>
<dbReference type="PANTHER" id="PTHR46268">
    <property type="entry name" value="STRESS RESPONSE PROTEIN NHAX"/>
    <property type="match status" value="1"/>
</dbReference>
<accession>A0A0C1YC00</accession>
<reference evidence="3" key="3">
    <citation type="submission" date="2020-02" db="EMBL/GenBank/DDBJ databases">
        <authorList>
            <person name="Sarangi A.N."/>
            <person name="Ghosh S."/>
            <person name="Mukherjee M."/>
            <person name="Tripathy S."/>
        </authorList>
    </citation>
    <scope>NUCLEOTIDE SEQUENCE</scope>
    <source>
        <strain evidence="3">BDU141951</strain>
    </source>
</reference>
<dbReference type="Pfam" id="PF00582">
    <property type="entry name" value="Usp"/>
    <property type="match status" value="2"/>
</dbReference>
<reference evidence="3" key="1">
    <citation type="submission" date="2014-11" db="EMBL/GenBank/DDBJ databases">
        <authorList>
            <person name="Malar M.C."/>
            <person name="Sen D."/>
            <person name="Tripathy S."/>
        </authorList>
    </citation>
    <scope>NUCLEOTIDE SEQUENCE</scope>
    <source>
        <strain evidence="3">BDU141951</strain>
    </source>
</reference>
<evidence type="ECO:0000313" key="3">
    <source>
        <dbReference type="EMBL" id="NEV67278.1"/>
    </source>
</evidence>
<evidence type="ECO:0000259" key="2">
    <source>
        <dbReference type="Pfam" id="PF00582"/>
    </source>
</evidence>
<dbReference type="SUPFAM" id="SSF52402">
    <property type="entry name" value="Adenine nucleotide alpha hydrolases-like"/>
    <property type="match status" value="2"/>
</dbReference>
<reference evidence="3" key="2">
    <citation type="journal article" date="2015" name="Genome Announc.">
        <title>Draft Genome Sequence of Filamentous Marine Cyanobacterium Lyngbya confervoides Strain BDU141951.</title>
        <authorList>
            <person name="Chandrababunaidu M.M."/>
            <person name="Sen D."/>
            <person name="Tripathy S."/>
        </authorList>
    </citation>
    <scope>NUCLEOTIDE SEQUENCE</scope>
    <source>
        <strain evidence="3">BDU141951</strain>
    </source>
</reference>
<proteinExistence type="inferred from homology"/>
<sequence length="292" mass="33056">MFQKALISTDLEDGLYRLAYTIPSLVESGFKDITFFHNVPVETDRSVPRVDEDEVAAAQTKLKEVIQEVPDGVDVKVLVSGGRASSNILQTVEETGCEVLFLGMPTRNILSEKLFGSTTMKLVERTPVPMMILRPHLISTFTTEELSLRCRHLFHYLLIPYDGTAGSTEFLEALKARIQQNPPPADHQYWLLWVIDDNIRRELQGDRPMEDARQRLEKAAEMLRELNLKVETLVVEGDPLTEILRAADRHDIGAIATSSRGIGGLLRWSVPSLTREILRHSWHPVLYFPKAD</sequence>
<name>A0A0C1YC00_9CYAN</name>
<comment type="similarity">
    <text evidence="1">Belongs to the universal stress protein A family.</text>
</comment>
<dbReference type="InterPro" id="IPR006016">
    <property type="entry name" value="UspA"/>
</dbReference>
<evidence type="ECO:0000256" key="1">
    <source>
        <dbReference type="ARBA" id="ARBA00008791"/>
    </source>
</evidence>
<gene>
    <name evidence="3" type="ORF">QQ91_009135</name>
</gene>
<protein>
    <submittedName>
        <fullName evidence="3">Universal stress protein</fullName>
    </submittedName>
</protein>
<dbReference type="AlphaFoldDB" id="A0A0C1YC00"/>
<organism evidence="3">
    <name type="scientific">Lyngbya confervoides BDU141951</name>
    <dbReference type="NCBI Taxonomy" id="1574623"/>
    <lineage>
        <taxon>Bacteria</taxon>
        <taxon>Bacillati</taxon>
        <taxon>Cyanobacteriota</taxon>
        <taxon>Cyanophyceae</taxon>
        <taxon>Oscillatoriophycideae</taxon>
        <taxon>Oscillatoriales</taxon>
        <taxon>Microcoleaceae</taxon>
        <taxon>Lyngbya</taxon>
    </lineage>
</organism>
<dbReference type="CDD" id="cd00293">
    <property type="entry name" value="USP-like"/>
    <property type="match status" value="2"/>
</dbReference>
<comment type="caution">
    <text evidence="3">The sequence shown here is derived from an EMBL/GenBank/DDBJ whole genome shotgun (WGS) entry which is preliminary data.</text>
</comment>
<dbReference type="InterPro" id="IPR014729">
    <property type="entry name" value="Rossmann-like_a/b/a_fold"/>
</dbReference>